<evidence type="ECO:0000256" key="3">
    <source>
        <dbReference type="ARBA" id="ARBA00022771"/>
    </source>
</evidence>
<keyword evidence="1 6" id="KW-0479">Metal-binding</keyword>
<dbReference type="PANTHER" id="PTHR12506:SF82">
    <property type="entry name" value="ZINC FINGER CCCH DOMAIN-CONTAINING PROTEIN 64-RELATED"/>
    <property type="match status" value="1"/>
</dbReference>
<dbReference type="PANTHER" id="PTHR12506">
    <property type="entry name" value="PROTEIN PHOSPHATASE RELATED"/>
    <property type="match status" value="1"/>
</dbReference>
<evidence type="ECO:0000256" key="5">
    <source>
        <dbReference type="ARBA" id="ARBA00023125"/>
    </source>
</evidence>
<feature type="zinc finger region" description="C3H1-type" evidence="6">
    <location>
        <begin position="45"/>
        <end position="73"/>
    </location>
</feature>
<protein>
    <recommendedName>
        <fullName evidence="8">C3H1-type domain-containing protein</fullName>
    </recommendedName>
</protein>
<accession>A0AAE1R2P9</accession>
<feature type="domain" description="C3H1-type" evidence="8">
    <location>
        <begin position="45"/>
        <end position="73"/>
    </location>
</feature>
<feature type="compositionally biased region" description="Basic and acidic residues" evidence="7">
    <location>
        <begin position="100"/>
        <end position="111"/>
    </location>
</feature>
<keyword evidence="3 6" id="KW-0863">Zinc-finger</keyword>
<feature type="domain" description="C3H1-type" evidence="8">
    <location>
        <begin position="1"/>
        <end position="19"/>
    </location>
</feature>
<keyword evidence="10" id="KW-1185">Reference proteome</keyword>
<dbReference type="InterPro" id="IPR050974">
    <property type="entry name" value="Plant_ZF_CCCH"/>
</dbReference>
<evidence type="ECO:0000256" key="1">
    <source>
        <dbReference type="ARBA" id="ARBA00022723"/>
    </source>
</evidence>
<evidence type="ECO:0000313" key="10">
    <source>
        <dbReference type="Proteomes" id="UP001291623"/>
    </source>
</evidence>
<feature type="compositionally biased region" description="Polar residues" evidence="7">
    <location>
        <begin position="113"/>
        <end position="130"/>
    </location>
</feature>
<organism evidence="9 10">
    <name type="scientific">Anisodus tanguticus</name>
    <dbReference type="NCBI Taxonomy" id="243964"/>
    <lineage>
        <taxon>Eukaryota</taxon>
        <taxon>Viridiplantae</taxon>
        <taxon>Streptophyta</taxon>
        <taxon>Embryophyta</taxon>
        <taxon>Tracheophyta</taxon>
        <taxon>Spermatophyta</taxon>
        <taxon>Magnoliopsida</taxon>
        <taxon>eudicotyledons</taxon>
        <taxon>Gunneridae</taxon>
        <taxon>Pentapetalae</taxon>
        <taxon>asterids</taxon>
        <taxon>lamiids</taxon>
        <taxon>Solanales</taxon>
        <taxon>Solanaceae</taxon>
        <taxon>Solanoideae</taxon>
        <taxon>Hyoscyameae</taxon>
        <taxon>Anisodus</taxon>
    </lineage>
</organism>
<keyword evidence="2" id="KW-0677">Repeat</keyword>
<comment type="caution">
    <text evidence="9">The sequence shown here is derived from an EMBL/GenBank/DDBJ whole genome shotgun (WGS) entry which is preliminary data.</text>
</comment>
<evidence type="ECO:0000259" key="8">
    <source>
        <dbReference type="PROSITE" id="PS50103"/>
    </source>
</evidence>
<gene>
    <name evidence="9" type="ORF">RND71_037030</name>
</gene>
<dbReference type="FunFam" id="4.10.1000.10:FF:000033">
    <property type="entry name" value="zinc finger CCCH domain-containing protein 37"/>
    <property type="match status" value="1"/>
</dbReference>
<evidence type="ECO:0000313" key="9">
    <source>
        <dbReference type="EMBL" id="KAK4343936.1"/>
    </source>
</evidence>
<dbReference type="InterPro" id="IPR036855">
    <property type="entry name" value="Znf_CCCH_sf"/>
</dbReference>
<dbReference type="SMART" id="SM00356">
    <property type="entry name" value="ZnF_C3H1"/>
    <property type="match status" value="2"/>
</dbReference>
<dbReference type="InterPro" id="IPR000571">
    <property type="entry name" value="Znf_CCCH"/>
</dbReference>
<proteinExistence type="predicted"/>
<dbReference type="Proteomes" id="UP001291623">
    <property type="component" value="Unassembled WGS sequence"/>
</dbReference>
<dbReference type="EMBL" id="JAVYJV010000020">
    <property type="protein sequence ID" value="KAK4343936.1"/>
    <property type="molecule type" value="Genomic_DNA"/>
</dbReference>
<sequence length="130" mass="14339">MKTGECKFGERCKFHHPLDRSAPVVSAKDVQQPNVKLTLAGLPRREGAVHCPYYMKTGMCKYGATCKFDHPSPGELLGMATSQGVSLSVAGEDNVNVNEQQRETTECERRPTFTYTEDVTNDSTSNRGIP</sequence>
<dbReference type="GO" id="GO:0008270">
    <property type="term" value="F:zinc ion binding"/>
    <property type="evidence" value="ECO:0007669"/>
    <property type="project" value="UniProtKB-KW"/>
</dbReference>
<dbReference type="Gene3D" id="4.10.1000.10">
    <property type="entry name" value="Zinc finger, CCCH-type"/>
    <property type="match status" value="1"/>
</dbReference>
<keyword evidence="5" id="KW-0238">DNA-binding</keyword>
<dbReference type="Pfam" id="PF00642">
    <property type="entry name" value="zf-CCCH"/>
    <property type="match status" value="2"/>
</dbReference>
<evidence type="ECO:0000256" key="6">
    <source>
        <dbReference type="PROSITE-ProRule" id="PRU00723"/>
    </source>
</evidence>
<evidence type="ECO:0000256" key="7">
    <source>
        <dbReference type="SAM" id="MobiDB-lite"/>
    </source>
</evidence>
<dbReference type="GO" id="GO:0003677">
    <property type="term" value="F:DNA binding"/>
    <property type="evidence" value="ECO:0007669"/>
    <property type="project" value="UniProtKB-KW"/>
</dbReference>
<evidence type="ECO:0000256" key="2">
    <source>
        <dbReference type="ARBA" id="ARBA00022737"/>
    </source>
</evidence>
<feature type="region of interest" description="Disordered" evidence="7">
    <location>
        <begin position="97"/>
        <end position="130"/>
    </location>
</feature>
<dbReference type="PROSITE" id="PS50103">
    <property type="entry name" value="ZF_C3H1"/>
    <property type="match status" value="2"/>
</dbReference>
<name>A0AAE1R2P9_9SOLA</name>
<dbReference type="SUPFAM" id="SSF90229">
    <property type="entry name" value="CCCH zinc finger"/>
    <property type="match status" value="1"/>
</dbReference>
<reference evidence="9" key="1">
    <citation type="submission" date="2023-12" db="EMBL/GenBank/DDBJ databases">
        <title>Genome assembly of Anisodus tanguticus.</title>
        <authorList>
            <person name="Wang Y.-J."/>
        </authorList>
    </citation>
    <scope>NUCLEOTIDE SEQUENCE</scope>
    <source>
        <strain evidence="9">KB-2021</strain>
        <tissue evidence="9">Leaf</tissue>
    </source>
</reference>
<feature type="zinc finger region" description="C3H1-type" evidence="6">
    <location>
        <begin position="1"/>
        <end position="19"/>
    </location>
</feature>
<keyword evidence="4 6" id="KW-0862">Zinc</keyword>
<dbReference type="AlphaFoldDB" id="A0AAE1R2P9"/>
<evidence type="ECO:0000256" key="4">
    <source>
        <dbReference type="ARBA" id="ARBA00022833"/>
    </source>
</evidence>
<dbReference type="GO" id="GO:0003729">
    <property type="term" value="F:mRNA binding"/>
    <property type="evidence" value="ECO:0007669"/>
    <property type="project" value="UniProtKB-ARBA"/>
</dbReference>